<comment type="caution">
    <text evidence="2">The sequence shown here is derived from an EMBL/GenBank/DDBJ whole genome shotgun (WGS) entry which is preliminary data.</text>
</comment>
<sequence length="229" mass="25360">MTGRYKQSQKKSRSRFYIFLSVVFVFVMFKWGLPLFMNLVAGNGAQRINTDNDIIPPQSPIISAIPDATNSARLTIEGFTEAGASVELLLNDQVDKIIRADETGTFVFETTLISGQNRIQLRAKDEKGNESMSEVTLITYDNKPIELVVSSPKDGSEYFGKINQVIDIKGEVNKTGSQVLINGSFVLVDRSGAFVHRFMLTGGENIIKIEASDIAGNKTEKTLRLIYTP</sequence>
<reference evidence="2 3" key="1">
    <citation type="journal article" date="2015" name="Nature">
        <title>rRNA introns, odd ribosomes, and small enigmatic genomes across a large radiation of phyla.</title>
        <authorList>
            <person name="Brown C.T."/>
            <person name="Hug L.A."/>
            <person name="Thomas B.C."/>
            <person name="Sharon I."/>
            <person name="Castelle C.J."/>
            <person name="Singh A."/>
            <person name="Wilkins M.J."/>
            <person name="Williams K.H."/>
            <person name="Banfield J.F."/>
        </authorList>
    </citation>
    <scope>NUCLEOTIDE SEQUENCE [LARGE SCALE GENOMIC DNA]</scope>
</reference>
<organism evidence="2 3">
    <name type="scientific">Candidatus Collierbacteria bacterium GW2011_GWA2_42_17</name>
    <dbReference type="NCBI Taxonomy" id="1618378"/>
    <lineage>
        <taxon>Bacteria</taxon>
        <taxon>Candidatus Collieribacteriota</taxon>
    </lineage>
</organism>
<dbReference type="EMBL" id="LCDA01000006">
    <property type="protein sequence ID" value="KKS42771.1"/>
    <property type="molecule type" value="Genomic_DNA"/>
</dbReference>
<evidence type="ECO:0000313" key="2">
    <source>
        <dbReference type="EMBL" id="KKS42771.1"/>
    </source>
</evidence>
<dbReference type="AlphaFoldDB" id="A0A0G1B8X0"/>
<keyword evidence="1" id="KW-0472">Membrane</keyword>
<evidence type="ECO:0000256" key="1">
    <source>
        <dbReference type="SAM" id="Phobius"/>
    </source>
</evidence>
<dbReference type="Proteomes" id="UP000033854">
    <property type="component" value="Unassembled WGS sequence"/>
</dbReference>
<dbReference type="Pfam" id="PF09136">
    <property type="entry name" value="Glucodextran_B"/>
    <property type="match status" value="1"/>
</dbReference>
<accession>A0A0G1B8X0</accession>
<keyword evidence="1" id="KW-1133">Transmembrane helix</keyword>
<keyword evidence="1" id="KW-0812">Transmembrane</keyword>
<evidence type="ECO:0000313" key="3">
    <source>
        <dbReference type="Proteomes" id="UP000033854"/>
    </source>
</evidence>
<proteinExistence type="predicted"/>
<feature type="transmembrane region" description="Helical" evidence="1">
    <location>
        <begin position="16"/>
        <end position="37"/>
    </location>
</feature>
<protein>
    <submittedName>
        <fullName evidence="2">Bacillopeptidase F</fullName>
    </submittedName>
</protein>
<gene>
    <name evidence="2" type="ORF">UV06_C0006G0041</name>
</gene>
<dbReference type="Gene3D" id="2.60.40.10">
    <property type="entry name" value="Immunoglobulins"/>
    <property type="match status" value="2"/>
</dbReference>
<dbReference type="InterPro" id="IPR013783">
    <property type="entry name" value="Ig-like_fold"/>
</dbReference>
<name>A0A0G1B8X0_9BACT</name>